<evidence type="ECO:0000256" key="1">
    <source>
        <dbReference type="ARBA" id="ARBA00004651"/>
    </source>
</evidence>
<protein>
    <submittedName>
        <fullName evidence="8">MFS transporter</fullName>
    </submittedName>
</protein>
<evidence type="ECO:0000313" key="8">
    <source>
        <dbReference type="EMBL" id="MFC4711614.1"/>
    </source>
</evidence>
<feature type="transmembrane region" description="Helical" evidence="6">
    <location>
        <begin position="180"/>
        <end position="202"/>
    </location>
</feature>
<dbReference type="PROSITE" id="PS50850">
    <property type="entry name" value="MFS"/>
    <property type="match status" value="1"/>
</dbReference>
<comment type="subcellular location">
    <subcellularLocation>
        <location evidence="1">Cell membrane</location>
        <topology evidence="1">Multi-pass membrane protein</topology>
    </subcellularLocation>
</comment>
<dbReference type="SUPFAM" id="SSF103473">
    <property type="entry name" value="MFS general substrate transporter"/>
    <property type="match status" value="1"/>
</dbReference>
<dbReference type="CDD" id="cd17478">
    <property type="entry name" value="MFS_FsR"/>
    <property type="match status" value="1"/>
</dbReference>
<evidence type="ECO:0000256" key="4">
    <source>
        <dbReference type="ARBA" id="ARBA00022989"/>
    </source>
</evidence>
<feature type="transmembrane region" description="Helical" evidence="6">
    <location>
        <begin position="89"/>
        <end position="108"/>
    </location>
</feature>
<dbReference type="InterPro" id="IPR005829">
    <property type="entry name" value="Sugar_transporter_CS"/>
</dbReference>
<dbReference type="PRINTS" id="PR01988">
    <property type="entry name" value="EXPORTERBACE"/>
</dbReference>
<evidence type="ECO:0000256" key="2">
    <source>
        <dbReference type="ARBA" id="ARBA00022448"/>
    </source>
</evidence>
<feature type="transmembrane region" description="Helical" evidence="6">
    <location>
        <begin position="153"/>
        <end position="174"/>
    </location>
</feature>
<dbReference type="InterPro" id="IPR022324">
    <property type="entry name" value="Bacilysin_exporter_BacE_put"/>
</dbReference>
<feature type="transmembrane region" description="Helical" evidence="6">
    <location>
        <begin position="325"/>
        <end position="345"/>
    </location>
</feature>
<gene>
    <name evidence="8" type="ORF">ACFO5U_02005</name>
</gene>
<proteinExistence type="predicted"/>
<evidence type="ECO:0000313" key="9">
    <source>
        <dbReference type="Proteomes" id="UP001595932"/>
    </source>
</evidence>
<dbReference type="InterPro" id="IPR011701">
    <property type="entry name" value="MFS"/>
</dbReference>
<dbReference type="Gene3D" id="1.20.1250.20">
    <property type="entry name" value="MFS general substrate transporter like domains"/>
    <property type="match status" value="2"/>
</dbReference>
<dbReference type="Pfam" id="PF07690">
    <property type="entry name" value="MFS_1"/>
    <property type="match status" value="1"/>
</dbReference>
<evidence type="ECO:0000256" key="5">
    <source>
        <dbReference type="ARBA" id="ARBA00023136"/>
    </source>
</evidence>
<feature type="transmembrane region" description="Helical" evidence="6">
    <location>
        <begin position="20"/>
        <end position="37"/>
    </location>
</feature>
<evidence type="ECO:0000256" key="3">
    <source>
        <dbReference type="ARBA" id="ARBA00022692"/>
    </source>
</evidence>
<feature type="transmembrane region" description="Helical" evidence="6">
    <location>
        <begin position="236"/>
        <end position="260"/>
    </location>
</feature>
<feature type="transmembrane region" description="Helical" evidence="6">
    <location>
        <begin position="384"/>
        <end position="404"/>
    </location>
</feature>
<feature type="transmembrane region" description="Helical" evidence="6">
    <location>
        <begin position="57"/>
        <end position="77"/>
    </location>
</feature>
<comment type="caution">
    <text evidence="8">The sequence shown here is derived from an EMBL/GenBank/DDBJ whole genome shotgun (WGS) entry which is preliminary data.</text>
</comment>
<evidence type="ECO:0000256" key="6">
    <source>
        <dbReference type="SAM" id="Phobius"/>
    </source>
</evidence>
<feature type="transmembrane region" description="Helical" evidence="6">
    <location>
        <begin position="272"/>
        <end position="292"/>
    </location>
</feature>
<keyword evidence="4 6" id="KW-1133">Transmembrane helix</keyword>
<feature type="domain" description="Major facilitator superfamily (MFS) profile" evidence="7">
    <location>
        <begin position="27"/>
        <end position="410"/>
    </location>
</feature>
<name>A0ABV9M871_9BACL</name>
<dbReference type="PANTHER" id="PTHR43129:SF1">
    <property type="entry name" value="FOSMIDOMYCIN RESISTANCE PROTEIN"/>
    <property type="match status" value="1"/>
</dbReference>
<feature type="transmembrane region" description="Helical" evidence="6">
    <location>
        <begin position="357"/>
        <end position="378"/>
    </location>
</feature>
<keyword evidence="3 6" id="KW-0812">Transmembrane</keyword>
<reference evidence="9" key="1">
    <citation type="journal article" date="2019" name="Int. J. Syst. Evol. Microbiol.">
        <title>The Global Catalogue of Microorganisms (GCM) 10K type strain sequencing project: providing services to taxonomists for standard genome sequencing and annotation.</title>
        <authorList>
            <consortium name="The Broad Institute Genomics Platform"/>
            <consortium name="The Broad Institute Genome Sequencing Center for Infectious Disease"/>
            <person name="Wu L."/>
            <person name="Ma J."/>
        </authorList>
    </citation>
    <scope>NUCLEOTIDE SEQUENCE [LARGE SCALE GENOMIC DNA]</scope>
    <source>
        <strain evidence="9">CGMCC 1.12151</strain>
    </source>
</reference>
<keyword evidence="2" id="KW-0813">Transport</keyword>
<feature type="transmembrane region" description="Helical" evidence="6">
    <location>
        <begin position="299"/>
        <end position="319"/>
    </location>
</feature>
<organism evidence="8 9">
    <name type="scientific">Planococcus dechangensis</name>
    <dbReference type="NCBI Taxonomy" id="1176255"/>
    <lineage>
        <taxon>Bacteria</taxon>
        <taxon>Bacillati</taxon>
        <taxon>Bacillota</taxon>
        <taxon>Bacilli</taxon>
        <taxon>Bacillales</taxon>
        <taxon>Caryophanaceae</taxon>
        <taxon>Planococcus</taxon>
    </lineage>
</organism>
<dbReference type="PANTHER" id="PTHR43129">
    <property type="entry name" value="FOSMIDOMYCIN RESISTANCE PROTEIN"/>
    <property type="match status" value="1"/>
</dbReference>
<dbReference type="RefSeq" id="WP_377276224.1">
    <property type="nucleotide sequence ID" value="NZ_JBHSGL010000002.1"/>
</dbReference>
<dbReference type="Proteomes" id="UP001595932">
    <property type="component" value="Unassembled WGS sequence"/>
</dbReference>
<evidence type="ECO:0000259" key="7">
    <source>
        <dbReference type="PROSITE" id="PS50850"/>
    </source>
</evidence>
<keyword evidence="5 6" id="KW-0472">Membrane</keyword>
<dbReference type="PROSITE" id="PS00216">
    <property type="entry name" value="SUGAR_TRANSPORT_1"/>
    <property type="match status" value="1"/>
</dbReference>
<keyword evidence="9" id="KW-1185">Reference proteome</keyword>
<sequence>MKSESGGGMMAKAISSASRAANPVYPVMLAIGGVHLLNDSLQAVIPAMFPILEKDLGLTFTQLGLIAFALNMVASVLQPVVGFISDKKPMPYALPLGMIFSFIGIAGLAFAPEYWIILVSVIFLGFGSAIFHPEGSRVSYMAAGSRRGLSQSIYQVGGNSGQALAPLISAFILVPLGQQGAALFLFVAAFGIFVLTKISAWYKAQLERDKLEKVKKVILNSLPPLTKKQVGTALSLLLLIIFARTFYITAITSFYIFHLMDNYGVTIQQGQMFIFLFLGVGAFGTFFGGPLADRIGRKWVIMVSLIVPIPLALVLPYVALPFVAAILAVLGFFLMLSFSVMVVYAQELVPSRIGTMSGLTVGLAFGMGAIGAVVIGVLMDSIGVQETMMVISVLPILGLVGLALPKDRKIAAA</sequence>
<dbReference type="InterPro" id="IPR020846">
    <property type="entry name" value="MFS_dom"/>
</dbReference>
<feature type="transmembrane region" description="Helical" evidence="6">
    <location>
        <begin position="114"/>
        <end position="132"/>
    </location>
</feature>
<dbReference type="EMBL" id="JBHSGL010000002">
    <property type="protein sequence ID" value="MFC4711614.1"/>
    <property type="molecule type" value="Genomic_DNA"/>
</dbReference>
<accession>A0ABV9M871</accession>
<dbReference type="InterPro" id="IPR036259">
    <property type="entry name" value="MFS_trans_sf"/>
</dbReference>